<dbReference type="EMBL" id="JAFBDZ010000004">
    <property type="protein sequence ID" value="MBM7587089.1"/>
    <property type="molecule type" value="Genomic_DNA"/>
</dbReference>
<evidence type="ECO:0000313" key="3">
    <source>
        <dbReference type="Proteomes" id="UP001646157"/>
    </source>
</evidence>
<dbReference type="InterPro" id="IPR025572">
    <property type="entry name" value="YgaB"/>
</dbReference>
<name>A0ABS2NH47_9BACI</name>
<dbReference type="Proteomes" id="UP001646157">
    <property type="component" value="Unassembled WGS sequence"/>
</dbReference>
<protein>
    <submittedName>
        <fullName evidence="2">Aspartate oxidase</fullName>
    </submittedName>
</protein>
<accession>A0ABS2NH47</accession>
<comment type="caution">
    <text evidence="2">The sequence shown here is derived from an EMBL/GenBank/DDBJ whole genome shotgun (WGS) entry which is preliminary data.</text>
</comment>
<reference evidence="2 3" key="1">
    <citation type="submission" date="2021-01" db="EMBL/GenBank/DDBJ databases">
        <title>Genomic Encyclopedia of Type Strains, Phase IV (KMG-IV): sequencing the most valuable type-strain genomes for metagenomic binning, comparative biology and taxonomic classification.</title>
        <authorList>
            <person name="Goeker M."/>
        </authorList>
    </citation>
    <scope>NUCLEOTIDE SEQUENCE [LARGE SCALE GENOMIC DNA]</scope>
    <source>
        <strain evidence="2 3">DSM 24834</strain>
    </source>
</reference>
<proteinExistence type="predicted"/>
<evidence type="ECO:0000313" key="2">
    <source>
        <dbReference type="EMBL" id="MBM7587089.1"/>
    </source>
</evidence>
<feature type="coiled-coil region" evidence="1">
    <location>
        <begin position="22"/>
        <end position="73"/>
    </location>
</feature>
<keyword evidence="3" id="KW-1185">Reference proteome</keyword>
<sequence>MLGKFEQLVTSQMRTMDKLLFLQSEIERCQKIEQELIGLQEKSKKLRSISKEILEMKKELKQVQERFQEQTNEVIRSYHEKKMVM</sequence>
<keyword evidence="1" id="KW-0175">Coiled coil</keyword>
<gene>
    <name evidence="2" type="ORF">JOC86_003662</name>
</gene>
<dbReference type="Pfam" id="PF14182">
    <property type="entry name" value="YgaB"/>
    <property type="match status" value="1"/>
</dbReference>
<organism evidence="2 3">
    <name type="scientific">Rossellomorea pakistanensis</name>
    <dbReference type="NCBI Taxonomy" id="992288"/>
    <lineage>
        <taxon>Bacteria</taxon>
        <taxon>Bacillati</taxon>
        <taxon>Bacillota</taxon>
        <taxon>Bacilli</taxon>
        <taxon>Bacillales</taxon>
        <taxon>Bacillaceae</taxon>
        <taxon>Rossellomorea</taxon>
    </lineage>
</organism>
<evidence type="ECO:0000256" key="1">
    <source>
        <dbReference type="SAM" id="Coils"/>
    </source>
</evidence>